<dbReference type="InterPro" id="IPR011642">
    <property type="entry name" value="Gate_dom"/>
</dbReference>
<reference evidence="3 4" key="1">
    <citation type="submission" date="2016-11" db="EMBL/GenBank/DDBJ databases">
        <authorList>
            <person name="Jaros S."/>
            <person name="Januszkiewicz K."/>
            <person name="Wedrychowicz H."/>
        </authorList>
    </citation>
    <scope>NUCLEOTIDE SEQUENCE [LARGE SCALE GENOMIC DNA]</scope>
    <source>
        <strain evidence="3 4">DSM 19022</strain>
    </source>
</reference>
<evidence type="ECO:0000256" key="1">
    <source>
        <dbReference type="SAM" id="Phobius"/>
    </source>
</evidence>
<feature type="transmembrane region" description="Helical" evidence="1">
    <location>
        <begin position="314"/>
        <end position="336"/>
    </location>
</feature>
<dbReference type="Pfam" id="PF07670">
    <property type="entry name" value="Gate"/>
    <property type="match status" value="1"/>
</dbReference>
<dbReference type="EMBL" id="FQZS01000014">
    <property type="protein sequence ID" value="SHJ04713.1"/>
    <property type="molecule type" value="Genomic_DNA"/>
</dbReference>
<keyword evidence="1" id="KW-0472">Membrane</keyword>
<feature type="transmembrane region" description="Helical" evidence="1">
    <location>
        <begin position="146"/>
        <end position="168"/>
    </location>
</feature>
<dbReference type="Proteomes" id="UP000184442">
    <property type="component" value="Unassembled WGS sequence"/>
</dbReference>
<proteinExistence type="predicted"/>
<keyword evidence="4" id="KW-1185">Reference proteome</keyword>
<dbReference type="NCBIfam" id="TIGR02871">
    <property type="entry name" value="spore_ylbJ"/>
    <property type="match status" value="1"/>
</dbReference>
<feature type="transmembrane region" description="Helical" evidence="1">
    <location>
        <begin position="120"/>
        <end position="140"/>
    </location>
</feature>
<dbReference type="InterPro" id="IPR014226">
    <property type="entry name" value="Spore_IM_YlbJ"/>
</dbReference>
<feature type="transmembrane region" description="Helical" evidence="1">
    <location>
        <begin position="285"/>
        <end position="307"/>
    </location>
</feature>
<feature type="transmembrane region" description="Helical" evidence="1">
    <location>
        <begin position="7"/>
        <end position="26"/>
    </location>
</feature>
<dbReference type="RefSeq" id="WP_073026260.1">
    <property type="nucleotide sequence ID" value="NZ_FQZS01000014.1"/>
</dbReference>
<dbReference type="OrthoDB" id="1645614at2"/>
<sequence>MRKNFSVYINALIFIFIITSIITYPQETFKSSLEGLNLWFNVVCPALLPFFICTEILIGLGVVSFIGSIFRPLMSIIFNIPGEGAFAFAMSIASGYPVGAKIVASLRSNNQCTKVEAQRMISLCSTSGPLFIIGAVSVGMLKKPEIASLLLLSHYLSAISCGFIMKFYKKGEKSRSSTSITNPFREMIRHREKDNRNIGQLMGDSVKNGVSLVLLVGGYIVIFSVISRIIKLTGLSATIANIINLLPFINIRNSENISMIITGILEVTNGINACASLYLPDIVKASIVSFFIGFGGISINAQVSGVIQNTDINFFIYFLMKILQGTFAALYTVLLSKIANLPAFSTYPIYPSYPSLSWYSTIILSFKFLSTYLFTLFLLSLIIYIFLSLKPQKK</sequence>
<feature type="transmembrane region" description="Helical" evidence="1">
    <location>
        <begin position="46"/>
        <end position="70"/>
    </location>
</feature>
<dbReference type="AlphaFoldDB" id="A0A1M6G451"/>
<feature type="domain" description="Nucleoside transporter/FeoB GTPase Gate" evidence="2">
    <location>
        <begin position="43"/>
        <end position="138"/>
    </location>
</feature>
<evidence type="ECO:0000259" key="2">
    <source>
        <dbReference type="Pfam" id="PF07670"/>
    </source>
</evidence>
<accession>A0A1M6G451</accession>
<dbReference type="STRING" id="1122184.SAMN02745176_02216"/>
<evidence type="ECO:0000313" key="4">
    <source>
        <dbReference type="Proteomes" id="UP000184442"/>
    </source>
</evidence>
<feature type="transmembrane region" description="Helical" evidence="1">
    <location>
        <begin position="356"/>
        <end position="387"/>
    </location>
</feature>
<gene>
    <name evidence="3" type="ORF">SAMN02745176_02216</name>
</gene>
<evidence type="ECO:0000313" key="3">
    <source>
        <dbReference type="EMBL" id="SHJ04713.1"/>
    </source>
</evidence>
<feature type="transmembrane region" description="Helical" evidence="1">
    <location>
        <begin position="209"/>
        <end position="226"/>
    </location>
</feature>
<organism evidence="3 4">
    <name type="scientific">Lutispora thermophila DSM 19022</name>
    <dbReference type="NCBI Taxonomy" id="1122184"/>
    <lineage>
        <taxon>Bacteria</taxon>
        <taxon>Bacillati</taxon>
        <taxon>Bacillota</taxon>
        <taxon>Clostridia</taxon>
        <taxon>Lutisporales</taxon>
        <taxon>Lutisporaceae</taxon>
        <taxon>Lutispora</taxon>
    </lineage>
</organism>
<protein>
    <submittedName>
        <fullName evidence="3">Sporulation integral membrane protein YlbJ</fullName>
    </submittedName>
</protein>
<name>A0A1M6G451_9FIRM</name>
<keyword evidence="1" id="KW-1133">Transmembrane helix</keyword>
<keyword evidence="1" id="KW-0812">Transmembrane</keyword>